<gene>
    <name evidence="9" type="ORF">Anas_00189</name>
</gene>
<dbReference type="AlphaFoldDB" id="A0A5N5TJC1"/>
<comment type="similarity">
    <text evidence="2">Belongs to the SAP130 family.</text>
</comment>
<keyword evidence="3" id="KW-0678">Repressor</keyword>
<evidence type="ECO:0000256" key="1">
    <source>
        <dbReference type="ARBA" id="ARBA00004123"/>
    </source>
</evidence>
<feature type="compositionally biased region" description="Low complexity" evidence="7">
    <location>
        <begin position="591"/>
        <end position="602"/>
    </location>
</feature>
<keyword evidence="5" id="KW-0804">Transcription</keyword>
<dbReference type="InterPro" id="IPR024137">
    <property type="entry name" value="His_deAcase_cplx_SAP130"/>
</dbReference>
<protein>
    <submittedName>
        <fullName evidence="9">Histone deacetylase complex subunit</fullName>
    </submittedName>
</protein>
<reference evidence="9 10" key="1">
    <citation type="journal article" date="2019" name="PLoS Biol.">
        <title>Sex chromosomes control vertical transmission of feminizing Wolbachia symbionts in an isopod.</title>
        <authorList>
            <person name="Becking T."/>
            <person name="Chebbi M.A."/>
            <person name="Giraud I."/>
            <person name="Moumen B."/>
            <person name="Laverre T."/>
            <person name="Caubet Y."/>
            <person name="Peccoud J."/>
            <person name="Gilbert C."/>
            <person name="Cordaux R."/>
        </authorList>
    </citation>
    <scope>NUCLEOTIDE SEQUENCE [LARGE SCALE GENOMIC DNA]</scope>
    <source>
        <strain evidence="9">ANa2</strain>
        <tissue evidence="9">Whole body excluding digestive tract and cuticle</tissue>
    </source>
</reference>
<dbReference type="EMBL" id="SEYY01001095">
    <property type="protein sequence ID" value="KAB7505830.1"/>
    <property type="molecule type" value="Genomic_DNA"/>
</dbReference>
<feature type="domain" description="Histone deacetylase complex subunit SAP130 C-terminal" evidence="8">
    <location>
        <begin position="641"/>
        <end position="886"/>
    </location>
</feature>
<accession>A0A5N5TJC1</accession>
<comment type="subcellular location">
    <subcellularLocation>
        <location evidence="1">Nucleus</location>
    </subcellularLocation>
</comment>
<organism evidence="9 10">
    <name type="scientific">Armadillidium nasatum</name>
    <dbReference type="NCBI Taxonomy" id="96803"/>
    <lineage>
        <taxon>Eukaryota</taxon>
        <taxon>Metazoa</taxon>
        <taxon>Ecdysozoa</taxon>
        <taxon>Arthropoda</taxon>
        <taxon>Crustacea</taxon>
        <taxon>Multicrustacea</taxon>
        <taxon>Malacostraca</taxon>
        <taxon>Eumalacostraca</taxon>
        <taxon>Peracarida</taxon>
        <taxon>Isopoda</taxon>
        <taxon>Oniscidea</taxon>
        <taxon>Crinocheta</taxon>
        <taxon>Armadillidiidae</taxon>
        <taxon>Armadillidium</taxon>
    </lineage>
</organism>
<evidence type="ECO:0000256" key="3">
    <source>
        <dbReference type="ARBA" id="ARBA00022491"/>
    </source>
</evidence>
<dbReference type="OrthoDB" id="10048604at2759"/>
<feature type="region of interest" description="Disordered" evidence="7">
    <location>
        <begin position="95"/>
        <end position="122"/>
    </location>
</feature>
<dbReference type="GO" id="GO:0000122">
    <property type="term" value="P:negative regulation of transcription by RNA polymerase II"/>
    <property type="evidence" value="ECO:0007669"/>
    <property type="project" value="TreeGrafter"/>
</dbReference>
<dbReference type="InterPro" id="IPR031963">
    <property type="entry name" value="SAP130_C"/>
</dbReference>
<feature type="region of interest" description="Disordered" evidence="7">
    <location>
        <begin position="505"/>
        <end position="551"/>
    </location>
</feature>
<feature type="region of interest" description="Disordered" evidence="7">
    <location>
        <begin position="570"/>
        <end position="623"/>
    </location>
</feature>
<comment type="caution">
    <text evidence="9">The sequence shown here is derived from an EMBL/GenBank/DDBJ whole genome shotgun (WGS) entry which is preliminary data.</text>
</comment>
<dbReference type="PANTHER" id="PTHR13497">
    <property type="entry name" value="HISTONE DEACETYLASE COMPLEX SUBUNIT SAP130"/>
    <property type="match status" value="1"/>
</dbReference>
<feature type="compositionally biased region" description="Polar residues" evidence="7">
    <location>
        <begin position="95"/>
        <end position="104"/>
    </location>
</feature>
<name>A0A5N5TJC1_9CRUS</name>
<evidence type="ECO:0000256" key="6">
    <source>
        <dbReference type="ARBA" id="ARBA00023242"/>
    </source>
</evidence>
<keyword evidence="4" id="KW-0805">Transcription regulation</keyword>
<keyword evidence="10" id="KW-1185">Reference proteome</keyword>
<proteinExistence type="inferred from homology"/>
<feature type="compositionally biased region" description="Low complexity" evidence="7">
    <location>
        <begin position="505"/>
        <end position="523"/>
    </location>
</feature>
<evidence type="ECO:0000259" key="8">
    <source>
        <dbReference type="Pfam" id="PF16014"/>
    </source>
</evidence>
<keyword evidence="6" id="KW-0539">Nucleus</keyword>
<dbReference type="GO" id="GO:0070822">
    <property type="term" value="C:Sin3-type complex"/>
    <property type="evidence" value="ECO:0007669"/>
    <property type="project" value="TreeGrafter"/>
</dbReference>
<evidence type="ECO:0000313" key="9">
    <source>
        <dbReference type="EMBL" id="KAB7505830.1"/>
    </source>
</evidence>
<feature type="region of interest" description="Disordered" evidence="7">
    <location>
        <begin position="368"/>
        <end position="389"/>
    </location>
</feature>
<dbReference type="PANTHER" id="PTHR13497:SF3">
    <property type="entry name" value="HISTONE DEACETYLASE COMPLEX SUBUNIT SAP130"/>
    <property type="match status" value="1"/>
</dbReference>
<feature type="region of interest" description="Disordered" evidence="7">
    <location>
        <begin position="715"/>
        <end position="750"/>
    </location>
</feature>
<evidence type="ECO:0000256" key="2">
    <source>
        <dbReference type="ARBA" id="ARBA00007859"/>
    </source>
</evidence>
<dbReference type="Proteomes" id="UP000326759">
    <property type="component" value="Unassembled WGS sequence"/>
</dbReference>
<evidence type="ECO:0000256" key="4">
    <source>
        <dbReference type="ARBA" id="ARBA00023015"/>
    </source>
</evidence>
<evidence type="ECO:0000313" key="10">
    <source>
        <dbReference type="Proteomes" id="UP000326759"/>
    </source>
</evidence>
<evidence type="ECO:0000256" key="5">
    <source>
        <dbReference type="ARBA" id="ARBA00023163"/>
    </source>
</evidence>
<sequence length="902" mass="95490">MCQWLQDPGPHSTSSSAAVATTALPSSGYHIPRGAAAVANMTASRSQNFASIVRTTSQIIASPSTTTLTTPRTSIISQRMVPISSSNWINRNPSATVLSSKTTGSPGGGRISAPGRSSQSTVVPVTTYGGTVKPGSVVAGAIRSQVPSAVRVGMGSDSHKSISKGIHVPHSVPHTQKYIGSGSSAAVRGVGTSTFISPGSTCTSLGSNTVYTPTSTLVTSLASSGTTITPHPGNKSQAPNTVRLTSAVTTVFTQASTQANSSSLGGICFTASSTGTIITHHPTTLTRAHSVEHLSVKSPLLRASHSSSQLPGNKASTPGLPGGTHISLSGPKVIAQSSQVPTLALAQLTNVTGSKPPGTVITTQATLNTPPFQSRTGTIVTPPMSRGGGPTISMTKVIPQVKGTTSQGLTTSLTTITAAPSQINSVAGSNVTPDCQSPHSSVFVHRTLPAAPTTGSSVSQSERSGSTVSHYNIGTPYYLDSNQTFPISASIVSTNHYIPTTMGSGSSVRVGGNNVSNSPVSANEGNSHQGMSVPIIKPNTSPRPSILRKRSDLESGVPLKAAKNLSAALNIPLTSPPSPIRPDSRGNGNISSGSTTVSANSSPGSGGKSEAQSNENLPPAPCLISFPVNSRPQATISNDTVVNTSSMERGVLCTQNSVPLSLSSAQVIEGVSPRKKPRKQQLMGNELQEIKSEDDFENPILKKVYKESQERRIVPPVESEEEKDQNIEPVSVKPESWRESTTSPEPALKRPHMSLMNSYKQNWKSRHNHFHRHSDVRPKEEKKRTVNEIANQKLAMQRVMHLSGQVEDLMEMESDVVKRLKVILGAIEKRQQQKKPYKDFEKDVNRLSELVKANIQRSVITKDQIAEAKVQMMNIFNHKDNITNILTKYGNNKRSLRKKDRI</sequence>
<feature type="compositionally biased region" description="Polar residues" evidence="7">
    <location>
        <begin position="368"/>
        <end position="379"/>
    </location>
</feature>
<evidence type="ECO:0000256" key="7">
    <source>
        <dbReference type="SAM" id="MobiDB-lite"/>
    </source>
</evidence>
<dbReference type="Pfam" id="PF16014">
    <property type="entry name" value="SAP130_C"/>
    <property type="match status" value="1"/>
</dbReference>